<feature type="transmembrane region" description="Helical" evidence="1">
    <location>
        <begin position="68"/>
        <end position="87"/>
    </location>
</feature>
<reference evidence="2" key="1">
    <citation type="submission" date="2021-02" db="EMBL/GenBank/DDBJ databases">
        <authorList>
            <person name="Nowell W R."/>
        </authorList>
    </citation>
    <scope>NUCLEOTIDE SEQUENCE</scope>
</reference>
<name>A0A814XG17_9BILA</name>
<gene>
    <name evidence="2" type="ORF">VCS650_LOCUS26454</name>
</gene>
<dbReference type="AlphaFoldDB" id="A0A814XG17"/>
<sequence>MIYILITRHIRSPTIIRIQERQRNLRDLTAIKRIIVCVLMLVILCFPTIIFVIFDLINGDLNYLTCPIVGSVTAICLILIGLLSILATNKIKKSFLKHLNHSSTQIHPTQNSILL</sequence>
<evidence type="ECO:0000256" key="1">
    <source>
        <dbReference type="SAM" id="Phobius"/>
    </source>
</evidence>
<proteinExistence type="predicted"/>
<feature type="transmembrane region" description="Helical" evidence="1">
    <location>
        <begin position="34"/>
        <end position="56"/>
    </location>
</feature>
<keyword evidence="1" id="KW-1133">Transmembrane helix</keyword>
<dbReference type="EMBL" id="CAJNON010000356">
    <property type="protein sequence ID" value="CAF1216102.1"/>
    <property type="molecule type" value="Genomic_DNA"/>
</dbReference>
<comment type="caution">
    <text evidence="2">The sequence shown here is derived from an EMBL/GenBank/DDBJ whole genome shotgun (WGS) entry which is preliminary data.</text>
</comment>
<keyword evidence="1" id="KW-0472">Membrane</keyword>
<dbReference type="Proteomes" id="UP000663891">
    <property type="component" value="Unassembled WGS sequence"/>
</dbReference>
<organism evidence="2 3">
    <name type="scientific">Adineta steineri</name>
    <dbReference type="NCBI Taxonomy" id="433720"/>
    <lineage>
        <taxon>Eukaryota</taxon>
        <taxon>Metazoa</taxon>
        <taxon>Spiralia</taxon>
        <taxon>Gnathifera</taxon>
        <taxon>Rotifera</taxon>
        <taxon>Eurotatoria</taxon>
        <taxon>Bdelloidea</taxon>
        <taxon>Adinetida</taxon>
        <taxon>Adinetidae</taxon>
        <taxon>Adineta</taxon>
    </lineage>
</organism>
<protein>
    <submittedName>
        <fullName evidence="2">Uncharacterized protein</fullName>
    </submittedName>
</protein>
<accession>A0A814XG17</accession>
<keyword evidence="1" id="KW-0812">Transmembrane</keyword>
<evidence type="ECO:0000313" key="3">
    <source>
        <dbReference type="Proteomes" id="UP000663891"/>
    </source>
</evidence>
<evidence type="ECO:0000313" key="2">
    <source>
        <dbReference type="EMBL" id="CAF1216102.1"/>
    </source>
</evidence>